<evidence type="ECO:0000313" key="3">
    <source>
        <dbReference type="EMBL" id="OIN43352.1"/>
    </source>
</evidence>
<evidence type="ECO:0008006" key="7">
    <source>
        <dbReference type="Google" id="ProtNLM"/>
    </source>
</evidence>
<keyword evidence="6" id="KW-1185">Reference proteome</keyword>
<reference evidence="3 5" key="1">
    <citation type="submission" date="2016-08" db="EMBL/GenBank/DDBJ databases">
        <title>Draft genome sequence of Pseudomonas costantinii LMG 22119, type strain isolated from cultivated mushroom (Agaricus bisporus) sporophores.</title>
        <authorList>
            <person name="Tambong J.T."/>
        </authorList>
    </citation>
    <scope>NUCLEOTIDE SEQUENCE [LARGE SCALE GENOMIC DNA]</scope>
    <source>
        <strain evidence="3 5">LMG 22119</strain>
    </source>
</reference>
<dbReference type="AlphaFoldDB" id="A0A1S2UA85"/>
<dbReference type="EMBL" id="MDDR01000066">
    <property type="protein sequence ID" value="OIN43352.1"/>
    <property type="molecule type" value="Genomic_DNA"/>
</dbReference>
<evidence type="ECO:0000313" key="5">
    <source>
        <dbReference type="Proteomes" id="UP000181661"/>
    </source>
</evidence>
<evidence type="ECO:0000313" key="6">
    <source>
        <dbReference type="Proteomes" id="UP000182179"/>
    </source>
</evidence>
<evidence type="ECO:0000256" key="1">
    <source>
        <dbReference type="SAM" id="MobiDB-lite"/>
    </source>
</evidence>
<dbReference type="EMBL" id="FNTS01000002">
    <property type="protein sequence ID" value="SEE37802.1"/>
    <property type="molecule type" value="Genomic_DNA"/>
</dbReference>
<dbReference type="Proteomes" id="UP000182179">
    <property type="component" value="Unassembled WGS sequence"/>
</dbReference>
<protein>
    <recommendedName>
        <fullName evidence="7">Lysozyme inhibitor LprI N-terminal domain-containing protein</fullName>
    </recommendedName>
</protein>
<proteinExistence type="predicted"/>
<feature type="region of interest" description="Disordered" evidence="1">
    <location>
        <begin position="128"/>
        <end position="165"/>
    </location>
</feature>
<comment type="caution">
    <text evidence="3">The sequence shown here is derived from an EMBL/GenBank/DDBJ whole genome shotgun (WGS) entry which is preliminary data.</text>
</comment>
<sequence>MMVLRAVLVASALFASTAYSETTPNAALKDDLRQATTNRALAQSLWAENNDACLTRDTSSLVGVMSAANKQLHAQSGYSAFSACRQMLTDILFINGGCYTGKLTQDELQHSRDNWEQDRTACDEQIANPSAISPEDQSEAEWEAEQRKAGTSESDIELMRTIRRS</sequence>
<feature type="signal peptide" evidence="2">
    <location>
        <begin position="1"/>
        <end position="20"/>
    </location>
</feature>
<evidence type="ECO:0000313" key="4">
    <source>
        <dbReference type="EMBL" id="SEE37802.1"/>
    </source>
</evidence>
<reference evidence="4 6" key="2">
    <citation type="submission" date="2016-10" db="EMBL/GenBank/DDBJ databases">
        <authorList>
            <person name="Varghese N."/>
            <person name="Submissions S."/>
        </authorList>
    </citation>
    <scope>NUCLEOTIDE SEQUENCE [LARGE SCALE GENOMIC DNA]</scope>
    <source>
        <strain evidence="4 6">BS2773</strain>
    </source>
</reference>
<name>A0A1S2UA85_9PSED</name>
<organism evidence="3 5">
    <name type="scientific">Pseudomonas costantinii</name>
    <dbReference type="NCBI Taxonomy" id="168469"/>
    <lineage>
        <taxon>Bacteria</taxon>
        <taxon>Pseudomonadati</taxon>
        <taxon>Pseudomonadota</taxon>
        <taxon>Gammaproteobacteria</taxon>
        <taxon>Pseudomonadales</taxon>
        <taxon>Pseudomonadaceae</taxon>
        <taxon>Pseudomonas</taxon>
    </lineage>
</organism>
<gene>
    <name evidence="3" type="ORF">BFL40_32400</name>
    <name evidence="4" type="ORF">SAMN04515675_5213</name>
</gene>
<accession>A0A1S2UA85</accession>
<dbReference type="Proteomes" id="UP000181661">
    <property type="component" value="Unassembled WGS sequence"/>
</dbReference>
<keyword evidence="2" id="KW-0732">Signal</keyword>
<evidence type="ECO:0000256" key="2">
    <source>
        <dbReference type="SAM" id="SignalP"/>
    </source>
</evidence>
<feature type="chain" id="PRO_5010313536" description="Lysozyme inhibitor LprI N-terminal domain-containing protein" evidence="2">
    <location>
        <begin position="21"/>
        <end position="165"/>
    </location>
</feature>